<feature type="binding site" evidence="5">
    <location>
        <position position="90"/>
    </location>
    <ligand>
        <name>Mg(2+)</name>
        <dbReference type="ChEBI" id="CHEBI:18420"/>
        <label>2</label>
    </ligand>
</feature>
<evidence type="ECO:0000256" key="4">
    <source>
        <dbReference type="ARBA" id="ARBA00022842"/>
    </source>
</evidence>
<dbReference type="InterPro" id="IPR020550">
    <property type="entry name" value="Inositol_monophosphatase_CS"/>
</dbReference>
<feature type="binding site" evidence="5">
    <location>
        <position position="65"/>
    </location>
    <ligand>
        <name>Mg(2+)</name>
        <dbReference type="ChEBI" id="CHEBI:18420"/>
        <label>1</label>
        <note>catalytic</note>
    </ligand>
</feature>
<comment type="cofactor">
    <cofactor evidence="5">
        <name>Mg(2+)</name>
        <dbReference type="ChEBI" id="CHEBI:18420"/>
    </cofactor>
</comment>
<dbReference type="GO" id="GO:0008934">
    <property type="term" value="F:inositol monophosphate 1-phosphatase activity"/>
    <property type="evidence" value="ECO:0007669"/>
    <property type="project" value="TreeGrafter"/>
</dbReference>
<dbReference type="PANTHER" id="PTHR20854">
    <property type="entry name" value="INOSITOL MONOPHOSPHATASE"/>
    <property type="match status" value="1"/>
</dbReference>
<evidence type="ECO:0000256" key="2">
    <source>
        <dbReference type="ARBA" id="ARBA00022723"/>
    </source>
</evidence>
<feature type="binding site" evidence="5">
    <location>
        <position position="211"/>
    </location>
    <ligand>
        <name>Mg(2+)</name>
        <dbReference type="ChEBI" id="CHEBI:18420"/>
        <label>1</label>
        <note>catalytic</note>
    </ligand>
</feature>
<dbReference type="InterPro" id="IPR020583">
    <property type="entry name" value="Inositol_monoP_metal-BS"/>
</dbReference>
<sequence length="272" mass="29213">MTPELEQIAVLLRAAAREEILPRLGRTETHRKTDGSLVTPADLAVQARLAAALAQDFPERSLLGEEMEPEEQRRILADSPNGVWVLDPLDGTSNFVNGFPGFSISLALIEGGQVSLGAVLDPVRDQCFAAARGAGAFLDGKPIRSASRSGTLGDCLAMIDVKRLPAAALPMLFRPGGFGSQRSLGSVALEWCWLACGQVQLYLHGSQRLWDYAAGRLIAEEAGAAALHIGRWNGEPTQGIGLAPQHAIGAADTRLMQSWLDFLRPLRQDAQE</sequence>
<gene>
    <name evidence="6" type="ORF">D779_0695</name>
</gene>
<evidence type="ECO:0000256" key="5">
    <source>
        <dbReference type="PIRSR" id="PIRSR600760-2"/>
    </source>
</evidence>
<dbReference type="GO" id="GO:0046854">
    <property type="term" value="P:phosphatidylinositol phosphate biosynthetic process"/>
    <property type="evidence" value="ECO:0007669"/>
    <property type="project" value="InterPro"/>
</dbReference>
<protein>
    <submittedName>
        <fullName evidence="6">Inositol-1-monophosphatase</fullName>
    </submittedName>
</protein>
<dbReference type="CDD" id="cd01637">
    <property type="entry name" value="IMPase_like"/>
    <property type="match status" value="1"/>
</dbReference>
<dbReference type="PATRIC" id="fig|1249627.3.peg.1269"/>
<accession>W9VIR7</accession>
<reference evidence="6 7" key="1">
    <citation type="submission" date="2012-11" db="EMBL/GenBank/DDBJ databases">
        <title>Genome assembly of Thiorhodococcus sp. AK35.</title>
        <authorList>
            <person name="Nupur N."/>
            <person name="Khatri I."/>
            <person name="Subramanian S."/>
            <person name="Pinnaka A."/>
        </authorList>
    </citation>
    <scope>NUCLEOTIDE SEQUENCE [LARGE SCALE GENOMIC DNA]</scope>
    <source>
        <strain evidence="6 7">AK35</strain>
    </source>
</reference>
<evidence type="ECO:0000313" key="7">
    <source>
        <dbReference type="Proteomes" id="UP000019460"/>
    </source>
</evidence>
<dbReference type="AlphaFoldDB" id="W9VIR7"/>
<dbReference type="PANTHER" id="PTHR20854:SF4">
    <property type="entry name" value="INOSITOL-1-MONOPHOSPHATASE-RELATED"/>
    <property type="match status" value="1"/>
</dbReference>
<name>W9VIR7_9GAMM</name>
<dbReference type="GO" id="GO:0006020">
    <property type="term" value="P:inositol metabolic process"/>
    <property type="evidence" value="ECO:0007669"/>
    <property type="project" value="TreeGrafter"/>
</dbReference>
<keyword evidence="3" id="KW-0378">Hydrolase</keyword>
<dbReference type="PRINTS" id="PR00377">
    <property type="entry name" value="IMPHPHTASES"/>
</dbReference>
<dbReference type="Gene3D" id="3.30.540.10">
    <property type="entry name" value="Fructose-1,6-Bisphosphatase, subunit A, domain 1"/>
    <property type="match status" value="1"/>
</dbReference>
<dbReference type="EMBL" id="AONC01000017">
    <property type="protein sequence ID" value="EXJ15947.1"/>
    <property type="molecule type" value="Genomic_DNA"/>
</dbReference>
<dbReference type="Pfam" id="PF00459">
    <property type="entry name" value="Inositol_P"/>
    <property type="match status" value="1"/>
</dbReference>
<comment type="similarity">
    <text evidence="1">Belongs to the inositol monophosphatase superfamily.</text>
</comment>
<dbReference type="GO" id="GO:0046872">
    <property type="term" value="F:metal ion binding"/>
    <property type="evidence" value="ECO:0007669"/>
    <property type="project" value="UniProtKB-KW"/>
</dbReference>
<keyword evidence="7" id="KW-1185">Reference proteome</keyword>
<dbReference type="PROSITE" id="PS00630">
    <property type="entry name" value="IMP_2"/>
    <property type="match status" value="1"/>
</dbReference>
<dbReference type="STRING" id="1249627.D779_0695"/>
<dbReference type="InterPro" id="IPR000760">
    <property type="entry name" value="Inositol_monophosphatase-like"/>
</dbReference>
<dbReference type="RefSeq" id="WP_043751114.1">
    <property type="nucleotide sequence ID" value="NZ_AONC01000017.1"/>
</dbReference>
<dbReference type="Proteomes" id="UP000019460">
    <property type="component" value="Unassembled WGS sequence"/>
</dbReference>
<proteinExistence type="inferred from homology"/>
<dbReference type="Gene3D" id="3.40.190.80">
    <property type="match status" value="1"/>
</dbReference>
<feature type="binding site" evidence="5">
    <location>
        <position position="87"/>
    </location>
    <ligand>
        <name>Mg(2+)</name>
        <dbReference type="ChEBI" id="CHEBI:18420"/>
        <label>1</label>
        <note>catalytic</note>
    </ligand>
</feature>
<keyword evidence="2 5" id="KW-0479">Metal-binding</keyword>
<dbReference type="OrthoDB" id="9785695at2"/>
<dbReference type="eggNOG" id="COG0483">
    <property type="taxonomic scope" value="Bacteria"/>
</dbReference>
<evidence type="ECO:0000256" key="3">
    <source>
        <dbReference type="ARBA" id="ARBA00022801"/>
    </source>
</evidence>
<keyword evidence="4 5" id="KW-0460">Magnesium</keyword>
<organism evidence="6 7">
    <name type="scientific">Imhoffiella purpurea</name>
    <dbReference type="NCBI Taxonomy" id="1249627"/>
    <lineage>
        <taxon>Bacteria</taxon>
        <taxon>Pseudomonadati</taxon>
        <taxon>Pseudomonadota</taxon>
        <taxon>Gammaproteobacteria</taxon>
        <taxon>Chromatiales</taxon>
        <taxon>Chromatiaceae</taxon>
        <taxon>Imhoffiella</taxon>
    </lineage>
</organism>
<dbReference type="SUPFAM" id="SSF56655">
    <property type="entry name" value="Carbohydrate phosphatase"/>
    <property type="match status" value="1"/>
</dbReference>
<dbReference type="PROSITE" id="PS00629">
    <property type="entry name" value="IMP_1"/>
    <property type="match status" value="1"/>
</dbReference>
<feature type="binding site" evidence="5">
    <location>
        <position position="89"/>
    </location>
    <ligand>
        <name>Mg(2+)</name>
        <dbReference type="ChEBI" id="CHEBI:18420"/>
        <label>1</label>
        <note>catalytic</note>
    </ligand>
</feature>
<comment type="caution">
    <text evidence="6">The sequence shown here is derived from an EMBL/GenBank/DDBJ whole genome shotgun (WGS) entry which is preliminary data.</text>
</comment>
<dbReference type="GO" id="GO:0007165">
    <property type="term" value="P:signal transduction"/>
    <property type="evidence" value="ECO:0007669"/>
    <property type="project" value="TreeGrafter"/>
</dbReference>
<evidence type="ECO:0000256" key="1">
    <source>
        <dbReference type="ARBA" id="ARBA00009759"/>
    </source>
</evidence>
<evidence type="ECO:0000313" key="6">
    <source>
        <dbReference type="EMBL" id="EXJ15947.1"/>
    </source>
</evidence>